<feature type="region of interest" description="Disordered" evidence="1">
    <location>
        <begin position="178"/>
        <end position="207"/>
    </location>
</feature>
<sequence length="207" mass="21443">MGLIYKPKFVYSSSFNSARYACQQLLDPPANRTAQAAVVTTCLANNADIKAIVDAWPSGRKRRSAARELRRGGGHGGGGHGGGGGDCGGRVADRLEILGYTEMATRLRKCIATANGYTNADGTFNVAALKAALLTAAAGATQLANIQLGLSCPTYYLDSYKVRNYVECVINYCATGTGETSTSTSAATSTSTSTSTSTTTSTPTTTP</sequence>
<name>A0A979FS35_HYAAZ</name>
<accession>A0A979FS35</accession>
<feature type="compositionally biased region" description="Low complexity" evidence="1">
    <location>
        <begin position="180"/>
        <end position="207"/>
    </location>
</feature>
<evidence type="ECO:0000313" key="3">
    <source>
        <dbReference type="RefSeq" id="XP_047738924.1"/>
    </source>
</evidence>
<feature type="region of interest" description="Disordered" evidence="1">
    <location>
        <begin position="63"/>
        <end position="85"/>
    </location>
</feature>
<evidence type="ECO:0000313" key="2">
    <source>
        <dbReference type="Proteomes" id="UP000694843"/>
    </source>
</evidence>
<dbReference type="Proteomes" id="UP000694843">
    <property type="component" value="Unplaced"/>
</dbReference>
<proteinExistence type="predicted"/>
<gene>
    <name evidence="3" type="primary">LOC108672792</name>
</gene>
<keyword evidence="2" id="KW-1185">Reference proteome</keyword>
<dbReference type="AlphaFoldDB" id="A0A979FS35"/>
<dbReference type="RefSeq" id="XP_047738924.1">
    <property type="nucleotide sequence ID" value="XM_047882968.1"/>
</dbReference>
<evidence type="ECO:0000256" key="1">
    <source>
        <dbReference type="SAM" id="MobiDB-lite"/>
    </source>
</evidence>
<dbReference type="KEGG" id="hazt:108672792"/>
<dbReference type="GeneID" id="108672792"/>
<protein>
    <submittedName>
        <fullName evidence="3">Uncharacterized protein LOC108672792</fullName>
    </submittedName>
</protein>
<feature type="compositionally biased region" description="Gly residues" evidence="1">
    <location>
        <begin position="74"/>
        <end position="85"/>
    </location>
</feature>
<reference evidence="3" key="1">
    <citation type="submission" date="2025-08" db="UniProtKB">
        <authorList>
            <consortium name="RefSeq"/>
        </authorList>
    </citation>
    <scope>IDENTIFICATION</scope>
    <source>
        <tissue evidence="3">Whole organism</tissue>
    </source>
</reference>
<organism evidence="2 3">
    <name type="scientific">Hyalella azteca</name>
    <name type="common">Amphipod</name>
    <dbReference type="NCBI Taxonomy" id="294128"/>
    <lineage>
        <taxon>Eukaryota</taxon>
        <taxon>Metazoa</taxon>
        <taxon>Ecdysozoa</taxon>
        <taxon>Arthropoda</taxon>
        <taxon>Crustacea</taxon>
        <taxon>Multicrustacea</taxon>
        <taxon>Malacostraca</taxon>
        <taxon>Eumalacostraca</taxon>
        <taxon>Peracarida</taxon>
        <taxon>Amphipoda</taxon>
        <taxon>Senticaudata</taxon>
        <taxon>Talitrida</taxon>
        <taxon>Talitroidea</taxon>
        <taxon>Hyalellidae</taxon>
        <taxon>Hyalella</taxon>
    </lineage>
</organism>